<dbReference type="Pfam" id="PF13476">
    <property type="entry name" value="AAA_23"/>
    <property type="match status" value="1"/>
</dbReference>
<dbReference type="Gene3D" id="3.40.50.300">
    <property type="entry name" value="P-loop containing nucleotide triphosphate hydrolases"/>
    <property type="match status" value="1"/>
</dbReference>
<dbReference type="InterPro" id="IPR051396">
    <property type="entry name" value="Bact_Antivir_Def_Nuclease"/>
</dbReference>
<dbReference type="GO" id="GO:0006302">
    <property type="term" value="P:double-strand break repair"/>
    <property type="evidence" value="ECO:0007669"/>
    <property type="project" value="InterPro"/>
</dbReference>
<evidence type="ECO:0000313" key="4">
    <source>
        <dbReference type="Proteomes" id="UP000186777"/>
    </source>
</evidence>
<proteinExistence type="predicted"/>
<comment type="caution">
    <text evidence="3">The sequence shown here is derived from an EMBL/GenBank/DDBJ whole genome shotgun (WGS) entry which is preliminary data.</text>
</comment>
<dbReference type="STRING" id="626940.BHW43_00710"/>
<organism evidence="3 4">
    <name type="scientific">Phascolarctobacterium succinatutens</name>
    <dbReference type="NCBI Taxonomy" id="626940"/>
    <lineage>
        <taxon>Bacteria</taxon>
        <taxon>Bacillati</taxon>
        <taxon>Bacillota</taxon>
        <taxon>Negativicutes</taxon>
        <taxon>Acidaminococcales</taxon>
        <taxon>Acidaminococcaceae</taxon>
        <taxon>Phascolarctobacterium</taxon>
    </lineage>
</organism>
<dbReference type="PANTHER" id="PTHR43581:SF2">
    <property type="entry name" value="EXCINUCLEASE ATPASE SUBUNIT"/>
    <property type="match status" value="1"/>
</dbReference>
<feature type="domain" description="Rad50/SbcC-type AAA" evidence="2">
    <location>
        <begin position="5"/>
        <end position="93"/>
    </location>
</feature>
<dbReference type="PANTHER" id="PTHR43581">
    <property type="entry name" value="ATP/GTP PHOSPHATASE"/>
    <property type="match status" value="1"/>
</dbReference>
<dbReference type="EMBL" id="MNTG01000001">
    <property type="protein sequence ID" value="OLA39449.1"/>
    <property type="molecule type" value="Genomic_DNA"/>
</dbReference>
<dbReference type="RefSeq" id="WP_303679128.1">
    <property type="nucleotide sequence ID" value="NZ_DBEWWC010000058.1"/>
</dbReference>
<dbReference type="Proteomes" id="UP000186777">
    <property type="component" value="Unassembled WGS sequence"/>
</dbReference>
<dbReference type="GO" id="GO:0005524">
    <property type="term" value="F:ATP binding"/>
    <property type="evidence" value="ECO:0007669"/>
    <property type="project" value="InterPro"/>
</dbReference>
<protein>
    <recommendedName>
        <fullName evidence="5">ATP-binding protein</fullName>
    </recommendedName>
</protein>
<evidence type="ECO:0000259" key="1">
    <source>
        <dbReference type="Pfam" id="PF13304"/>
    </source>
</evidence>
<evidence type="ECO:0000313" key="3">
    <source>
        <dbReference type="EMBL" id="OLA39449.1"/>
    </source>
</evidence>
<dbReference type="GO" id="GO:0016887">
    <property type="term" value="F:ATP hydrolysis activity"/>
    <property type="evidence" value="ECO:0007669"/>
    <property type="project" value="InterPro"/>
</dbReference>
<dbReference type="InterPro" id="IPR038729">
    <property type="entry name" value="Rad50/SbcC_AAA"/>
</dbReference>
<feature type="domain" description="ATPase AAA-type core" evidence="1">
    <location>
        <begin position="248"/>
        <end position="332"/>
    </location>
</feature>
<dbReference type="SUPFAM" id="SSF52540">
    <property type="entry name" value="P-loop containing nucleoside triphosphate hydrolases"/>
    <property type="match status" value="1"/>
</dbReference>
<gene>
    <name evidence="3" type="ORF">BHW43_00710</name>
</gene>
<name>A0A1Q6RAS1_9FIRM</name>
<dbReference type="AlphaFoldDB" id="A0A1Q6RAS1"/>
<evidence type="ECO:0000259" key="2">
    <source>
        <dbReference type="Pfam" id="PF13476"/>
    </source>
</evidence>
<dbReference type="InterPro" id="IPR003959">
    <property type="entry name" value="ATPase_AAA_core"/>
</dbReference>
<dbReference type="InterPro" id="IPR027417">
    <property type="entry name" value="P-loop_NTPase"/>
</dbReference>
<sequence length="438" mass="50548">MQIERLRLKNFRCYDELDIDFEPRLTVIVGENGKGKTAIFDALAIALEPYLRSFDASGRQITHQDVRRVPVYKKDMRHIDGMECHYPVEIKLEGEVYGKKLTCTRRLLEGNVPEDDADELCERGCALAHDAKENGNRLLPVLAYYGTQRIWVDSKLMTNFHKSLMERNVGYEECLEPSSSYSTFGKWFEYVTKCAQSEQQYSAEVKRNVMLKNAIQNAVDVCLESTGLRDLYYNYRLKCFVVSHPDMGEMVVDELSDGFRSIISMVADLAYRMARLNPQLREDAVTKTPGLVLIDEVEMHLHPLWQQTVLLDLQKTFPMVQFVVTTHSAQVLSSVPAESIRVLAWGKQFEGVRHVDFSLGANSYQLLQDIQNVSPRPQALPIVQDLKRYLQLVSEDAWDTPEALKLRKKLDKWSKGKEPALLRADMDIRMRQFRRRRS</sequence>
<reference evidence="3 4" key="1">
    <citation type="journal article" date="2016" name="Nat. Biotechnol.">
        <title>Measurement of bacterial replication rates in microbial communities.</title>
        <authorList>
            <person name="Brown C.T."/>
            <person name="Olm M.R."/>
            <person name="Thomas B.C."/>
            <person name="Banfield J.F."/>
        </authorList>
    </citation>
    <scope>NUCLEOTIDE SEQUENCE [LARGE SCALE GENOMIC DNA]</scope>
    <source>
        <strain evidence="3">46_33</strain>
    </source>
</reference>
<accession>A0A1Q6RAS1</accession>
<evidence type="ECO:0008006" key="5">
    <source>
        <dbReference type="Google" id="ProtNLM"/>
    </source>
</evidence>
<dbReference type="Pfam" id="PF13304">
    <property type="entry name" value="AAA_21"/>
    <property type="match status" value="1"/>
</dbReference>